<organism evidence="1 2">
    <name type="scientific">Favolaschia claudopus</name>
    <dbReference type="NCBI Taxonomy" id="2862362"/>
    <lineage>
        <taxon>Eukaryota</taxon>
        <taxon>Fungi</taxon>
        <taxon>Dikarya</taxon>
        <taxon>Basidiomycota</taxon>
        <taxon>Agaricomycotina</taxon>
        <taxon>Agaricomycetes</taxon>
        <taxon>Agaricomycetidae</taxon>
        <taxon>Agaricales</taxon>
        <taxon>Marasmiineae</taxon>
        <taxon>Mycenaceae</taxon>
        <taxon>Favolaschia</taxon>
    </lineage>
</organism>
<accession>A0AAW0AAI3</accession>
<keyword evidence="2" id="KW-1185">Reference proteome</keyword>
<evidence type="ECO:0000313" key="1">
    <source>
        <dbReference type="EMBL" id="KAK7006211.1"/>
    </source>
</evidence>
<evidence type="ECO:0000313" key="2">
    <source>
        <dbReference type="Proteomes" id="UP001362999"/>
    </source>
</evidence>
<protein>
    <submittedName>
        <fullName evidence="1">Uncharacterized protein</fullName>
    </submittedName>
</protein>
<dbReference type="EMBL" id="JAWWNJ010000076">
    <property type="protein sequence ID" value="KAK7006211.1"/>
    <property type="molecule type" value="Genomic_DNA"/>
</dbReference>
<proteinExistence type="predicted"/>
<gene>
    <name evidence="1" type="ORF">R3P38DRAFT_3366906</name>
</gene>
<sequence>MNRRVKAILFTDCEFGDKYFFCTVQTFVLLVAAFCEPPGQPTFQVRDGVLRFSDSLKTSWLCTGERIGGPTRWLQSVLGIPDKRAFSGASVDLRVGKFLNPGLTTTGRKYSQLVIILGSWFLEFKVRGALCIVHTNQLQNLTVVKPRQSSLANSGFWDRIIDINCFQWIDSLPGQISDWGSWFTAEIEGSSKLLRVILAL</sequence>
<dbReference type="Proteomes" id="UP001362999">
    <property type="component" value="Unassembled WGS sequence"/>
</dbReference>
<dbReference type="AlphaFoldDB" id="A0AAW0AAI3"/>
<comment type="caution">
    <text evidence="1">The sequence shown here is derived from an EMBL/GenBank/DDBJ whole genome shotgun (WGS) entry which is preliminary data.</text>
</comment>
<name>A0AAW0AAI3_9AGAR</name>
<reference evidence="1 2" key="1">
    <citation type="journal article" date="2024" name="J Genomics">
        <title>Draft genome sequencing and assembly of Favolaschia claudopus CIRM-BRFM 2984 isolated from oak limbs.</title>
        <authorList>
            <person name="Navarro D."/>
            <person name="Drula E."/>
            <person name="Chaduli D."/>
            <person name="Cazenave R."/>
            <person name="Ahrendt S."/>
            <person name="Wang J."/>
            <person name="Lipzen A."/>
            <person name="Daum C."/>
            <person name="Barry K."/>
            <person name="Grigoriev I.V."/>
            <person name="Favel A."/>
            <person name="Rosso M.N."/>
            <person name="Martin F."/>
        </authorList>
    </citation>
    <scope>NUCLEOTIDE SEQUENCE [LARGE SCALE GENOMIC DNA]</scope>
    <source>
        <strain evidence="1 2">CIRM-BRFM 2984</strain>
    </source>
</reference>